<dbReference type="PANTHER" id="PTHR23088:SF27">
    <property type="entry name" value="DEAMINATED GLUTATHIONE AMIDASE"/>
    <property type="match status" value="1"/>
</dbReference>
<dbReference type="PROSITE" id="PS50263">
    <property type="entry name" value="CN_HYDROLASE"/>
    <property type="match status" value="1"/>
</dbReference>
<evidence type="ECO:0000256" key="1">
    <source>
        <dbReference type="ARBA" id="ARBA00010613"/>
    </source>
</evidence>
<dbReference type="InterPro" id="IPR001110">
    <property type="entry name" value="UPF0012_CS"/>
</dbReference>
<dbReference type="PANTHER" id="PTHR23088">
    <property type="entry name" value="NITRILASE-RELATED"/>
    <property type="match status" value="1"/>
</dbReference>
<dbReference type="OrthoDB" id="9811121at2"/>
<keyword evidence="4" id="KW-1185">Reference proteome</keyword>
<protein>
    <submittedName>
        <fullName evidence="3">Hydrolase</fullName>
    </submittedName>
</protein>
<dbReference type="InterPro" id="IPR003010">
    <property type="entry name" value="C-N_Hydrolase"/>
</dbReference>
<sequence length="263" mass="27474">MPVALAQIVVDEEPDRARERAVAALEEGIASGARLVVLPEATLAPFGTDLGAAARVHAAALDEALTAVAEEAGVVVVAGSFEAADDGRVHNTLIARGPDVHRDYRKIHLYDAFGADESRTIAPGEELALIEVEGTTVALATCYDIRFPEQFVALARGGADVIAVPMAWGAGPGKSEQLRVLQRARALDSTSLLVAADQIAPRDHEGKAPRGVGGTVAVSALGEVIAHARDGEQILRVDLDVGSVAEVRRTLPVLEGRPSIPRA</sequence>
<proteinExistence type="inferred from homology"/>
<dbReference type="Pfam" id="PF00795">
    <property type="entry name" value="CN_hydrolase"/>
    <property type="match status" value="1"/>
</dbReference>
<dbReference type="SUPFAM" id="SSF56317">
    <property type="entry name" value="Carbon-nitrogen hydrolase"/>
    <property type="match status" value="1"/>
</dbReference>
<gene>
    <name evidence="3" type="ORF">DEO23_03710</name>
</gene>
<dbReference type="EMBL" id="QFKX01000001">
    <property type="protein sequence ID" value="PWH07944.1"/>
    <property type="molecule type" value="Genomic_DNA"/>
</dbReference>
<dbReference type="InterPro" id="IPR036526">
    <property type="entry name" value="C-N_Hydrolase_sf"/>
</dbReference>
<dbReference type="AlphaFoldDB" id="A0A2U2RQ91"/>
<reference evidence="3 4" key="1">
    <citation type="submission" date="2018-05" db="EMBL/GenBank/DDBJ databases">
        <title>Brachybacterium sp. M1HQ-2T, whole genome shotgun sequence.</title>
        <authorList>
            <person name="Tuo L."/>
        </authorList>
    </citation>
    <scope>NUCLEOTIDE SEQUENCE [LARGE SCALE GENOMIC DNA]</scope>
    <source>
        <strain evidence="3 4">M1HQ-2</strain>
    </source>
</reference>
<dbReference type="Proteomes" id="UP000245590">
    <property type="component" value="Unassembled WGS sequence"/>
</dbReference>
<comment type="similarity">
    <text evidence="1">Belongs to the carbon-nitrogen hydrolase superfamily. NIT1/NIT2 family.</text>
</comment>
<dbReference type="Gene3D" id="3.60.110.10">
    <property type="entry name" value="Carbon-nitrogen hydrolase"/>
    <property type="match status" value="1"/>
</dbReference>
<evidence type="ECO:0000259" key="2">
    <source>
        <dbReference type="PROSITE" id="PS50263"/>
    </source>
</evidence>
<name>A0A2U2RQ91_9MICO</name>
<comment type="caution">
    <text evidence="3">The sequence shown here is derived from an EMBL/GenBank/DDBJ whole genome shotgun (WGS) entry which is preliminary data.</text>
</comment>
<organism evidence="3 4">
    <name type="scientific">Brachybacterium endophyticum</name>
    <dbReference type="NCBI Taxonomy" id="2182385"/>
    <lineage>
        <taxon>Bacteria</taxon>
        <taxon>Bacillati</taxon>
        <taxon>Actinomycetota</taxon>
        <taxon>Actinomycetes</taxon>
        <taxon>Micrococcales</taxon>
        <taxon>Dermabacteraceae</taxon>
        <taxon>Brachybacterium</taxon>
    </lineage>
</organism>
<feature type="domain" description="CN hydrolase" evidence="2">
    <location>
        <begin position="1"/>
        <end position="241"/>
    </location>
</feature>
<evidence type="ECO:0000313" key="3">
    <source>
        <dbReference type="EMBL" id="PWH07944.1"/>
    </source>
</evidence>
<dbReference type="PROSITE" id="PS01227">
    <property type="entry name" value="UPF0012"/>
    <property type="match status" value="1"/>
</dbReference>
<accession>A0A2U2RQ91</accession>
<keyword evidence="3" id="KW-0378">Hydrolase</keyword>
<dbReference type="GO" id="GO:0016787">
    <property type="term" value="F:hydrolase activity"/>
    <property type="evidence" value="ECO:0007669"/>
    <property type="project" value="UniProtKB-KW"/>
</dbReference>
<evidence type="ECO:0000313" key="4">
    <source>
        <dbReference type="Proteomes" id="UP000245590"/>
    </source>
</evidence>